<dbReference type="RefSeq" id="WP_018482031.1">
    <property type="nucleotide sequence ID" value="NZ_CP025015.1"/>
</dbReference>
<feature type="chain" id="PRO_5014752764" description="Type IV secretion system putative lipoprotein virB7" evidence="3">
    <location>
        <begin position="23"/>
        <end position="147"/>
    </location>
</feature>
<reference evidence="4 5" key="1">
    <citation type="submission" date="2017-11" db="EMBL/GenBank/DDBJ databases">
        <title>Complete genome of Rhizobium leguminosarum Norway, an ineffective micro-symbiont.</title>
        <authorList>
            <person name="Hoffrichter A."/>
            <person name="Liang J."/>
            <person name="Brachmann A."/>
            <person name="Marin M."/>
        </authorList>
    </citation>
    <scope>NUCLEOTIDE SEQUENCE [LARGE SCALE GENOMIC DNA]</scope>
    <source>
        <strain evidence="4 5">Norway</strain>
        <plasmid evidence="5">Plasmid prln3</plasmid>
    </source>
</reference>
<evidence type="ECO:0000313" key="4">
    <source>
        <dbReference type="EMBL" id="AUW47702.1"/>
    </source>
</evidence>
<dbReference type="Pfam" id="PF08139">
    <property type="entry name" value="LPAM_1"/>
    <property type="match status" value="1"/>
</dbReference>
<keyword evidence="2 3" id="KW-0732">Signal</keyword>
<name>A0A2K9ZHH4_RHILE</name>
<evidence type="ECO:0000256" key="1">
    <source>
        <dbReference type="ARBA" id="ARBA00017922"/>
    </source>
</evidence>
<evidence type="ECO:0000313" key="5">
    <source>
        <dbReference type="Proteomes" id="UP000238523"/>
    </source>
</evidence>
<dbReference type="PROSITE" id="PS51257">
    <property type="entry name" value="PROKAR_LIPOPROTEIN"/>
    <property type="match status" value="1"/>
</dbReference>
<evidence type="ECO:0000256" key="2">
    <source>
        <dbReference type="ARBA" id="ARBA00022729"/>
    </source>
</evidence>
<protein>
    <recommendedName>
        <fullName evidence="1">Type IV secretion system putative lipoprotein virB7</fullName>
    </recommendedName>
</protein>
<geneLocation type="plasmid" evidence="5">
    <name>prln3</name>
</geneLocation>
<dbReference type="AlphaFoldDB" id="A0A2K9ZHH4"/>
<accession>A0A2K9ZHH4</accession>
<dbReference type="NCBIfam" id="NF010409">
    <property type="entry name" value="PRK13835.1"/>
    <property type="match status" value="1"/>
</dbReference>
<dbReference type="InterPro" id="IPR012640">
    <property type="entry name" value="Membr_lipoprot_lipid_attach_CS"/>
</dbReference>
<dbReference type="Proteomes" id="UP000238523">
    <property type="component" value="Plasmid pRLN3"/>
</dbReference>
<feature type="signal peptide" evidence="3">
    <location>
        <begin position="1"/>
        <end position="22"/>
    </location>
</feature>
<keyword evidence="4" id="KW-0614">Plasmid</keyword>
<organism evidence="4 5">
    <name type="scientific">Rhizobium leguminosarum</name>
    <dbReference type="NCBI Taxonomy" id="384"/>
    <lineage>
        <taxon>Bacteria</taxon>
        <taxon>Pseudomonadati</taxon>
        <taxon>Pseudomonadota</taxon>
        <taxon>Alphaproteobacteria</taxon>
        <taxon>Hyphomicrobiales</taxon>
        <taxon>Rhizobiaceae</taxon>
        <taxon>Rhizobium/Agrobacterium group</taxon>
        <taxon>Rhizobium</taxon>
    </lineage>
</organism>
<sequence>MRKLFAFFSAAALLSGCQTADALTTSSPAVAVTGPAANAIAGDMASRLAERIGPAGATTTIKMEKDTSDFATALEAALKGWGYTVVTDGKIAKDVKPIELSCSIEGFDGQVLARLSTSSIALGRAYTPTAAGATPASPLSIMQRNGD</sequence>
<evidence type="ECO:0000256" key="3">
    <source>
        <dbReference type="SAM" id="SignalP"/>
    </source>
</evidence>
<gene>
    <name evidence="4" type="primary">trbH</name>
    <name evidence="4" type="ORF">CUJ84_pRLN3000595</name>
</gene>
<dbReference type="EMBL" id="CP025015">
    <property type="protein sequence ID" value="AUW47702.1"/>
    <property type="molecule type" value="Genomic_DNA"/>
</dbReference>
<proteinExistence type="predicted"/>